<organism evidence="2 3">
    <name type="scientific">Candidatus Curtissbacteria bacterium RIFCSPLOWO2_12_FULL_38_9</name>
    <dbReference type="NCBI Taxonomy" id="1797735"/>
    <lineage>
        <taxon>Bacteria</taxon>
        <taxon>Candidatus Curtissiibacteriota</taxon>
    </lineage>
</organism>
<accession>A0A1F5IAR7</accession>
<comment type="caution">
    <text evidence="2">The sequence shown here is derived from an EMBL/GenBank/DDBJ whole genome shotgun (WGS) entry which is preliminary data.</text>
</comment>
<protein>
    <submittedName>
        <fullName evidence="2">Uncharacterized protein</fullName>
    </submittedName>
</protein>
<keyword evidence="1" id="KW-0812">Transmembrane</keyword>
<keyword evidence="1" id="KW-0472">Membrane</keyword>
<dbReference type="EMBL" id="MFBY01000034">
    <property type="protein sequence ID" value="OGE13369.1"/>
    <property type="molecule type" value="Genomic_DNA"/>
</dbReference>
<name>A0A1F5IAR7_9BACT</name>
<sequence length="79" mass="8865">MLKLQKRSRGLRIQEGLRLVNAAIVDKRYLENYTPPTKLITETIIKNSLSLIITIFNLGFMWGITSSSIKSGSINSVVL</sequence>
<keyword evidence="1" id="KW-1133">Transmembrane helix</keyword>
<evidence type="ECO:0000256" key="1">
    <source>
        <dbReference type="SAM" id="Phobius"/>
    </source>
</evidence>
<evidence type="ECO:0000313" key="2">
    <source>
        <dbReference type="EMBL" id="OGE13369.1"/>
    </source>
</evidence>
<evidence type="ECO:0000313" key="3">
    <source>
        <dbReference type="Proteomes" id="UP000177300"/>
    </source>
</evidence>
<dbReference type="AlphaFoldDB" id="A0A1F5IAR7"/>
<proteinExistence type="predicted"/>
<gene>
    <name evidence="2" type="ORF">A3G14_01720</name>
</gene>
<feature type="transmembrane region" description="Helical" evidence="1">
    <location>
        <begin position="48"/>
        <end position="69"/>
    </location>
</feature>
<dbReference type="Proteomes" id="UP000177300">
    <property type="component" value="Unassembled WGS sequence"/>
</dbReference>
<reference evidence="2 3" key="1">
    <citation type="journal article" date="2016" name="Nat. Commun.">
        <title>Thousands of microbial genomes shed light on interconnected biogeochemical processes in an aquifer system.</title>
        <authorList>
            <person name="Anantharaman K."/>
            <person name="Brown C.T."/>
            <person name="Hug L.A."/>
            <person name="Sharon I."/>
            <person name="Castelle C.J."/>
            <person name="Probst A.J."/>
            <person name="Thomas B.C."/>
            <person name="Singh A."/>
            <person name="Wilkins M.J."/>
            <person name="Karaoz U."/>
            <person name="Brodie E.L."/>
            <person name="Williams K.H."/>
            <person name="Hubbard S.S."/>
            <person name="Banfield J.F."/>
        </authorList>
    </citation>
    <scope>NUCLEOTIDE SEQUENCE [LARGE SCALE GENOMIC DNA]</scope>
</reference>